<dbReference type="InterPro" id="IPR036878">
    <property type="entry name" value="Glu_permease_IIB"/>
</dbReference>
<evidence type="ECO:0000256" key="9">
    <source>
        <dbReference type="ARBA" id="ARBA00022989"/>
    </source>
</evidence>
<dbReference type="GO" id="GO:0005886">
    <property type="term" value="C:plasma membrane"/>
    <property type="evidence" value="ECO:0007669"/>
    <property type="project" value="UniProtKB-SubCell"/>
</dbReference>
<dbReference type="PROSITE" id="PS51098">
    <property type="entry name" value="PTS_EIIB_TYPE_1"/>
    <property type="match status" value="2"/>
</dbReference>
<evidence type="ECO:0000313" key="12">
    <source>
        <dbReference type="EMBL" id="AQP44347.1"/>
    </source>
</evidence>
<feature type="active site" description="Phosphocysteine intermediate; for EIIB activity" evidence="11">
    <location>
        <position position="23"/>
    </location>
</feature>
<dbReference type="PROSITE" id="PS01035">
    <property type="entry name" value="PTS_EIIB_TYPE_1_CYS"/>
    <property type="match status" value="1"/>
</dbReference>
<dbReference type="AlphaFoldDB" id="A0A1Q2CE22"/>
<keyword evidence="5" id="KW-0808">Transferase</keyword>
<accession>A0A1Q2CE22</accession>
<protein>
    <submittedName>
        <fullName evidence="12">PTS sugar transporter subunit IIABC</fullName>
    </submittedName>
</protein>
<organism evidence="12 13">
    <name type="scientific">Tessaracoccus flavus</name>
    <dbReference type="NCBI Taxonomy" id="1610493"/>
    <lineage>
        <taxon>Bacteria</taxon>
        <taxon>Bacillati</taxon>
        <taxon>Actinomycetota</taxon>
        <taxon>Actinomycetes</taxon>
        <taxon>Propionibacteriales</taxon>
        <taxon>Propionibacteriaceae</taxon>
        <taxon>Tessaracoccus</taxon>
    </lineage>
</organism>
<dbReference type="GO" id="GO:0090589">
    <property type="term" value="F:protein-phosphocysteine-trehalose phosphotransferase system transporter activity"/>
    <property type="evidence" value="ECO:0007669"/>
    <property type="project" value="TreeGrafter"/>
</dbReference>
<evidence type="ECO:0000256" key="3">
    <source>
        <dbReference type="ARBA" id="ARBA00022475"/>
    </source>
</evidence>
<keyword evidence="13" id="KW-1185">Reference proteome</keyword>
<dbReference type="InterPro" id="IPR018113">
    <property type="entry name" value="PTrfase_EIIB_Cys"/>
</dbReference>
<evidence type="ECO:0000313" key="13">
    <source>
        <dbReference type="Proteomes" id="UP000188324"/>
    </source>
</evidence>
<evidence type="ECO:0000256" key="2">
    <source>
        <dbReference type="ARBA" id="ARBA00022448"/>
    </source>
</evidence>
<keyword evidence="3" id="KW-1003">Cell membrane</keyword>
<keyword evidence="8" id="KW-0418">Kinase</keyword>
<name>A0A1Q2CE22_9ACTN</name>
<dbReference type="Proteomes" id="UP000188324">
    <property type="component" value="Chromosome"/>
</dbReference>
<dbReference type="RefSeq" id="WP_077341411.1">
    <property type="nucleotide sequence ID" value="NZ_CP019605.1"/>
</dbReference>
<dbReference type="InterPro" id="IPR001996">
    <property type="entry name" value="PTS_IIB_1"/>
</dbReference>
<dbReference type="PANTHER" id="PTHR30175">
    <property type="entry name" value="PHOSPHOTRANSFERASE SYSTEM TRANSPORT PROTEIN"/>
    <property type="match status" value="1"/>
</dbReference>
<comment type="subcellular location">
    <subcellularLocation>
        <location evidence="1">Cell membrane</location>
        <topology evidence="1">Multi-pass membrane protein</topology>
    </subcellularLocation>
</comment>
<keyword evidence="6" id="KW-0598">Phosphotransferase system</keyword>
<evidence type="ECO:0000256" key="4">
    <source>
        <dbReference type="ARBA" id="ARBA00022597"/>
    </source>
</evidence>
<gene>
    <name evidence="12" type="ORF">RPIT_05570</name>
</gene>
<keyword evidence="4 12" id="KW-0762">Sugar transport</keyword>
<dbReference type="InterPro" id="IPR013013">
    <property type="entry name" value="PTS_EIIC_1"/>
</dbReference>
<evidence type="ECO:0000256" key="1">
    <source>
        <dbReference type="ARBA" id="ARBA00004651"/>
    </source>
</evidence>
<dbReference type="KEGG" id="tfl:RPIT_05570"/>
<dbReference type="PANTHER" id="PTHR30175:SF1">
    <property type="entry name" value="PTS SYSTEM ARBUTIN-, CELLOBIOSE-, AND SALICIN-SPECIFIC EIIBC COMPONENT-RELATED"/>
    <property type="match status" value="1"/>
</dbReference>
<comment type="caution">
    <text evidence="11">Lacks conserved residue(s) required for the propagation of feature annotation.</text>
</comment>
<dbReference type="GO" id="GO:0015771">
    <property type="term" value="P:trehalose transport"/>
    <property type="evidence" value="ECO:0007669"/>
    <property type="project" value="TreeGrafter"/>
</dbReference>
<dbReference type="PROSITE" id="PS51103">
    <property type="entry name" value="PTS_EIIC_TYPE_1"/>
    <property type="match status" value="1"/>
</dbReference>
<dbReference type="GO" id="GO:0008982">
    <property type="term" value="F:protein-N(PI)-phosphohistidine-sugar phosphotransferase activity"/>
    <property type="evidence" value="ECO:0007669"/>
    <property type="project" value="InterPro"/>
</dbReference>
<keyword evidence="10" id="KW-0472">Membrane</keyword>
<dbReference type="Pfam" id="PF02378">
    <property type="entry name" value="PTS_EIIC"/>
    <property type="match status" value="1"/>
</dbReference>
<dbReference type="InterPro" id="IPR003352">
    <property type="entry name" value="PTS_EIIC"/>
</dbReference>
<sequence>MSAAQEIVNSVGGADNIISLTHCATRLRFQLRDASSIDVAEVEGITGVMGAVPQSGERFQIIMGGGVQNAFNDINALPEMSAKRPLSDDELKASARAGGVRGRFSWVDSFFEFLSDSFRPILGSLLGASLFITFMALMSTLGVIGNWADPRTELPPSWAFVNLLWQSVFVFLPLMVAYNASKKLNADPWVGFAIMALVMLPGFTSLGESDAAYTAVIAGSEVTLIDIFGVPLTVFGYSSQVFPPLLMAAVLGPLYKLLKRIIPENLQLIFVPFLAMLIMLPLTAFLIGPIGVFIGAWVAGGLAAINGFSPFIFAILVPLAYPFMVPLGLHWPLNAVMLLNIAEHGSDFIQGPMGAWNFACFGATAGVLVLAWRDKEVQMRQTATGALAAGLLGGISEPSLYGIHLRFKKIYPRMLMGCLVGGLVLGFGGSVTTNAFVFTSLLTIPAFSNIALYGAAVAAAFFTSMLLVIIFDYRTPEQKAAARRATGTADEAEQATVETKVIVVGDVETNQAKQWVAALGGEDNVSAVEWVAETRVRVQLKDSTPVDVEALARAGLPAAVQVADDTWHLIAGPEAELYATAINRRLGSVALVS</sequence>
<dbReference type="Gene3D" id="3.30.1360.60">
    <property type="entry name" value="Glucose permease domain IIB"/>
    <property type="match status" value="2"/>
</dbReference>
<evidence type="ECO:0000256" key="6">
    <source>
        <dbReference type="ARBA" id="ARBA00022683"/>
    </source>
</evidence>
<evidence type="ECO:0000256" key="5">
    <source>
        <dbReference type="ARBA" id="ARBA00022679"/>
    </source>
</evidence>
<dbReference type="GO" id="GO:0016301">
    <property type="term" value="F:kinase activity"/>
    <property type="evidence" value="ECO:0007669"/>
    <property type="project" value="UniProtKB-KW"/>
</dbReference>
<dbReference type="STRING" id="1610493.RPIT_05570"/>
<dbReference type="OrthoDB" id="9797715at2"/>
<proteinExistence type="predicted"/>
<keyword evidence="9" id="KW-1133">Transmembrane helix</keyword>
<evidence type="ECO:0000256" key="7">
    <source>
        <dbReference type="ARBA" id="ARBA00022692"/>
    </source>
</evidence>
<reference evidence="12 13" key="1">
    <citation type="journal article" date="2016" name="Int. J. Syst. Evol. Microbiol.">
        <title>Tessaracoccus flavus sp. nov., isolated from the drainage system of a lindane-producing factory.</title>
        <authorList>
            <person name="Kumari R."/>
            <person name="Singh P."/>
            <person name="Schumann P."/>
            <person name="Lal R."/>
        </authorList>
    </citation>
    <scope>NUCLEOTIDE SEQUENCE [LARGE SCALE GENOMIC DNA]</scope>
    <source>
        <strain evidence="12 13">RP1T</strain>
    </source>
</reference>
<dbReference type="GO" id="GO:0009401">
    <property type="term" value="P:phosphoenolpyruvate-dependent sugar phosphotransferase system"/>
    <property type="evidence" value="ECO:0007669"/>
    <property type="project" value="UniProtKB-KW"/>
</dbReference>
<dbReference type="InterPro" id="IPR050558">
    <property type="entry name" value="PTS_Sugar-Specific_Components"/>
</dbReference>
<dbReference type="SUPFAM" id="SSF55604">
    <property type="entry name" value="Glucose permease domain IIB"/>
    <property type="match status" value="2"/>
</dbReference>
<dbReference type="EMBL" id="CP019605">
    <property type="protein sequence ID" value="AQP44347.1"/>
    <property type="molecule type" value="Genomic_DNA"/>
</dbReference>
<dbReference type="CDD" id="cd00212">
    <property type="entry name" value="PTS_IIB_glc"/>
    <property type="match status" value="1"/>
</dbReference>
<evidence type="ECO:0000256" key="10">
    <source>
        <dbReference type="ARBA" id="ARBA00023136"/>
    </source>
</evidence>
<evidence type="ECO:0000256" key="11">
    <source>
        <dbReference type="PROSITE-ProRule" id="PRU00421"/>
    </source>
</evidence>
<keyword evidence="2" id="KW-0813">Transport</keyword>
<evidence type="ECO:0000256" key="8">
    <source>
        <dbReference type="ARBA" id="ARBA00022777"/>
    </source>
</evidence>
<keyword evidence="7" id="KW-0812">Transmembrane</keyword>
<dbReference type="Pfam" id="PF00367">
    <property type="entry name" value="PTS_EIIB"/>
    <property type="match status" value="2"/>
</dbReference>